<protein>
    <recommendedName>
        <fullName evidence="3">NTF2 fold immunity protein domain-containing protein</fullName>
    </recommendedName>
</protein>
<dbReference type="AlphaFoldDB" id="A0A9X1CZG7"/>
<evidence type="ECO:0000313" key="2">
    <source>
        <dbReference type="Proteomes" id="UP000708805"/>
    </source>
</evidence>
<organism evidence="1 2">
    <name type="scientific">Neisseria elongata subsp. nitroreducens</name>
    <dbReference type="NCBI Taxonomy" id="90367"/>
    <lineage>
        <taxon>Bacteria</taxon>
        <taxon>Pseudomonadati</taxon>
        <taxon>Pseudomonadota</taxon>
        <taxon>Betaproteobacteria</taxon>
        <taxon>Neisseriales</taxon>
        <taxon>Neisseriaceae</taxon>
        <taxon>Neisseria</taxon>
    </lineage>
</organism>
<proteinExistence type="predicted"/>
<dbReference type="RefSeq" id="WP_214037770.1">
    <property type="nucleotide sequence ID" value="NZ_JAGJWT010000004.1"/>
</dbReference>
<name>A0A9X1CZG7_NEIEL</name>
<comment type="caution">
    <text evidence="1">The sequence shown here is derived from an EMBL/GenBank/DDBJ whole genome shotgun (WGS) entry which is preliminary data.</text>
</comment>
<dbReference type="Proteomes" id="UP000708805">
    <property type="component" value="Unassembled WGS sequence"/>
</dbReference>
<evidence type="ECO:0000313" key="1">
    <source>
        <dbReference type="EMBL" id="MBS9340458.1"/>
    </source>
</evidence>
<dbReference type="EMBL" id="JAGJWT010000004">
    <property type="protein sequence ID" value="MBS9340458.1"/>
    <property type="molecule type" value="Genomic_DNA"/>
</dbReference>
<gene>
    <name evidence="1" type="ORF">J8641_06450</name>
</gene>
<accession>A0A9X1CZG7</accession>
<reference evidence="1" key="1">
    <citation type="submission" date="2021-04" db="EMBL/GenBank/DDBJ databases">
        <title>Genomic characterization of endocarditis-associated Neisseria elongata subsp. nitroreducens.</title>
        <authorList>
            <person name="Schorner M."/>
            <person name="Passarelli-Araujo H."/>
            <person name="Scheffer M."/>
            <person name="Barazzetti F."/>
            <person name="Martins J."/>
            <person name="Machado H."/>
            <person name="Palmeiro J."/>
            <person name="Bazzo M."/>
        </authorList>
    </citation>
    <scope>NUCLEOTIDE SEQUENCE</scope>
    <source>
        <strain evidence="1">Nel_M001</strain>
    </source>
</reference>
<evidence type="ECO:0008006" key="3">
    <source>
        <dbReference type="Google" id="ProtNLM"/>
    </source>
</evidence>
<sequence length="140" mass="16812">MKTAQETLIQFIQKMKDYELYWGELTQKSLDEGTFFEIDEDENCKKQSDEIKKIHQQFLSKKALSLKRARQEAPSFQMPPEYNQTITAERKISDKKYEIDVLENGEKKKTYTLVLEGGEWKIDQMGFMYYDKWKKSRQLF</sequence>